<keyword evidence="3 4" id="KW-0326">Glycosidase</keyword>
<evidence type="ECO:0000256" key="3">
    <source>
        <dbReference type="ARBA" id="ARBA00023295"/>
    </source>
</evidence>
<organism evidence="6 7">
    <name type="scientific">Geosporobacter subterraneus DSM 17957</name>
    <dbReference type="NCBI Taxonomy" id="1121919"/>
    <lineage>
        <taxon>Bacteria</taxon>
        <taxon>Bacillati</taxon>
        <taxon>Bacillota</taxon>
        <taxon>Clostridia</taxon>
        <taxon>Peptostreptococcales</taxon>
        <taxon>Thermotaleaceae</taxon>
        <taxon>Geosporobacter</taxon>
    </lineage>
</organism>
<dbReference type="SUPFAM" id="SSF51126">
    <property type="entry name" value="Pectin lyase-like"/>
    <property type="match status" value="1"/>
</dbReference>
<dbReference type="InterPro" id="IPR051801">
    <property type="entry name" value="GH28_Enzymes"/>
</dbReference>
<evidence type="ECO:0000313" key="6">
    <source>
        <dbReference type="EMBL" id="SHI70033.1"/>
    </source>
</evidence>
<proteinExistence type="inferred from homology"/>
<evidence type="ECO:0000256" key="4">
    <source>
        <dbReference type="RuleBase" id="RU361169"/>
    </source>
</evidence>
<keyword evidence="2 4" id="KW-0378">Hydrolase</keyword>
<dbReference type="InterPro" id="IPR011050">
    <property type="entry name" value="Pectin_lyase_fold/virulence"/>
</dbReference>
<dbReference type="GO" id="GO:0004650">
    <property type="term" value="F:polygalacturonase activity"/>
    <property type="evidence" value="ECO:0007669"/>
    <property type="project" value="InterPro"/>
</dbReference>
<evidence type="ECO:0000256" key="2">
    <source>
        <dbReference type="ARBA" id="ARBA00022801"/>
    </source>
</evidence>
<dbReference type="STRING" id="1121919.SAMN02745975_00429"/>
<dbReference type="SMART" id="SM00710">
    <property type="entry name" value="PbH1"/>
    <property type="match status" value="5"/>
</dbReference>
<dbReference type="AlphaFoldDB" id="A0A1M6D9X1"/>
<reference evidence="7" key="1">
    <citation type="submission" date="2016-11" db="EMBL/GenBank/DDBJ databases">
        <authorList>
            <person name="Varghese N."/>
            <person name="Submissions S."/>
        </authorList>
    </citation>
    <scope>NUCLEOTIDE SEQUENCE [LARGE SCALE GENOMIC DNA]</scope>
    <source>
        <strain evidence="7">DSM 17957</strain>
    </source>
</reference>
<protein>
    <submittedName>
        <fullName evidence="6">Polygalacturonase</fullName>
    </submittedName>
</protein>
<dbReference type="PANTHER" id="PTHR31339:SF9">
    <property type="entry name" value="PLASMIN AND FIBRONECTIN-BINDING PROTEIN A"/>
    <property type="match status" value="1"/>
</dbReference>
<gene>
    <name evidence="6" type="ORF">SAMN02745975_00429</name>
</gene>
<accession>A0A1M6D9X1</accession>
<dbReference type="Pfam" id="PF12708">
    <property type="entry name" value="Pect-lyase_RHGA_epim"/>
    <property type="match status" value="1"/>
</dbReference>
<dbReference type="EMBL" id="FQZV01000005">
    <property type="protein sequence ID" value="SHI70033.1"/>
    <property type="molecule type" value="Genomic_DNA"/>
</dbReference>
<dbReference type="InterPro" id="IPR024535">
    <property type="entry name" value="RHGA/B-epi-like_pectate_lyase"/>
</dbReference>
<dbReference type="GO" id="GO:0005975">
    <property type="term" value="P:carbohydrate metabolic process"/>
    <property type="evidence" value="ECO:0007669"/>
    <property type="project" value="InterPro"/>
</dbReference>
<dbReference type="RefSeq" id="WP_110939721.1">
    <property type="nucleotide sequence ID" value="NZ_FQZV01000005.1"/>
</dbReference>
<dbReference type="InterPro" id="IPR000743">
    <property type="entry name" value="Glyco_hydro_28"/>
</dbReference>
<dbReference type="Gene3D" id="2.160.20.10">
    <property type="entry name" value="Single-stranded right-handed beta-helix, Pectin lyase-like"/>
    <property type="match status" value="1"/>
</dbReference>
<dbReference type="Proteomes" id="UP000184536">
    <property type="component" value="Unassembled WGS sequence"/>
</dbReference>
<evidence type="ECO:0000259" key="5">
    <source>
        <dbReference type="Pfam" id="PF12708"/>
    </source>
</evidence>
<comment type="similarity">
    <text evidence="1 4">Belongs to the glycosyl hydrolase 28 family.</text>
</comment>
<dbReference type="InterPro" id="IPR006626">
    <property type="entry name" value="PbH1"/>
</dbReference>
<evidence type="ECO:0000256" key="1">
    <source>
        <dbReference type="ARBA" id="ARBA00008834"/>
    </source>
</evidence>
<feature type="domain" description="Rhamnogalacturonase A/B/Epimerase-like pectate lyase" evidence="5">
    <location>
        <begin position="84"/>
        <end position="136"/>
    </location>
</feature>
<sequence length="526" mass="58890">MKFDIISVTSRTITIEVVSDECVYAKNNFEIYLDGEVTKLSNKNVTTISGLEPNKEYEVYLKDINALSYSNIKIFRTKYECATLNVKDFGALGTGNQYDTAALQAAILACPEDGRVVIPPGNYLTAPLFLKSNMTLEIQKGAILLGSTIRRDYPILPGIIQTTDKSDELYLGSWEGDPADCFASLITGIGVKNVKIIGEGIIDGNASFENWWKDAKQKRTAWRPRLIFLKDCSNILIEDITVQNSPSWTIHPMFCENLKLINLKIVNPKDSPNTDGINPESCNHVEIIGVDFSVGDDCIAIKSGKIYIGRKLKTPSQDIIIRNCHMKFGHGAIVIGSEMAGGIKNIYASRCIFEETDRGIRIKTRRGRGKDGIINGINAENIIMKKVLTPFVINCFYFCDPDGKTEYVWSKEKLPVDERTPSIRNVYIKDIICEGCEVASGFIYGLPEKKIENITLENIRMSFTLDAKPGYPAMMSFLDEQVRAGFFIGNAKNVMIKNFTTENVIGDPFIFSEVEGLFYQNYKEVF</sequence>
<dbReference type="PROSITE" id="PS00502">
    <property type="entry name" value="POLYGALACTURONASE"/>
    <property type="match status" value="1"/>
</dbReference>
<name>A0A1M6D9X1_9FIRM</name>
<keyword evidence="7" id="KW-1185">Reference proteome</keyword>
<dbReference type="Pfam" id="PF00295">
    <property type="entry name" value="Glyco_hydro_28"/>
    <property type="match status" value="1"/>
</dbReference>
<dbReference type="InterPro" id="IPR012334">
    <property type="entry name" value="Pectin_lyas_fold"/>
</dbReference>
<dbReference type="OrthoDB" id="9795222at2"/>
<dbReference type="PANTHER" id="PTHR31339">
    <property type="entry name" value="PECTIN LYASE-RELATED"/>
    <property type="match status" value="1"/>
</dbReference>
<evidence type="ECO:0000313" key="7">
    <source>
        <dbReference type="Proteomes" id="UP000184536"/>
    </source>
</evidence>